<reference evidence="1 2" key="1">
    <citation type="submission" date="2019-12" db="EMBL/GenBank/DDBJ databases">
        <title>The draft genomic sequence of strain Chitinophaga oryziterrae JCM 16595.</title>
        <authorList>
            <person name="Zhang X."/>
        </authorList>
    </citation>
    <scope>NUCLEOTIDE SEQUENCE [LARGE SCALE GENOMIC DNA]</scope>
    <source>
        <strain evidence="1 2">JCM 16595</strain>
    </source>
</reference>
<organism evidence="1 2">
    <name type="scientific">Chitinophaga oryziterrae</name>
    <dbReference type="NCBI Taxonomy" id="1031224"/>
    <lineage>
        <taxon>Bacteria</taxon>
        <taxon>Pseudomonadati</taxon>
        <taxon>Bacteroidota</taxon>
        <taxon>Chitinophagia</taxon>
        <taxon>Chitinophagales</taxon>
        <taxon>Chitinophagaceae</taxon>
        <taxon>Chitinophaga</taxon>
    </lineage>
</organism>
<name>A0A6N8JBN1_9BACT</name>
<dbReference type="OrthoDB" id="1488726at2"/>
<evidence type="ECO:0000313" key="2">
    <source>
        <dbReference type="Proteomes" id="UP000468388"/>
    </source>
</evidence>
<dbReference type="EMBL" id="WRXO01000003">
    <property type="protein sequence ID" value="MVT41858.1"/>
    <property type="molecule type" value="Genomic_DNA"/>
</dbReference>
<accession>A0A6N8JBN1</accession>
<dbReference type="AlphaFoldDB" id="A0A6N8JBN1"/>
<dbReference type="Proteomes" id="UP000468388">
    <property type="component" value="Unassembled WGS sequence"/>
</dbReference>
<keyword evidence="2" id="KW-1185">Reference proteome</keyword>
<dbReference type="RefSeq" id="WP_157300478.1">
    <property type="nucleotide sequence ID" value="NZ_BAAAZB010000006.1"/>
</dbReference>
<proteinExistence type="predicted"/>
<dbReference type="Gene3D" id="2.40.128.350">
    <property type="match status" value="1"/>
</dbReference>
<dbReference type="PROSITE" id="PS51257">
    <property type="entry name" value="PROKAR_LIPOPROTEIN"/>
    <property type="match status" value="1"/>
</dbReference>
<evidence type="ECO:0000313" key="1">
    <source>
        <dbReference type="EMBL" id="MVT41858.1"/>
    </source>
</evidence>
<sequence>MKKFLVLASVVMIAACTKDTQAPAPDNSIKAADFFAKYQVKEQTFKGSAALGFTITGEKGTKITFPLHAFKDSITGAEVNIGDVEIKLTEVLSKKDILLSGPMTESNGQLLISGGEIKVTAKLNGAVLIPGDSAIKVEVPQVMKAGDMNLFVQAPRKQADGGNIPPEFQSTWVPAPYAPFGMGPNTYVFSLPAFTWVNCDRFYSDPAPKTTITVSPDFQDSDSISGLQVMIVFKDITTVITLPFNYTLTQFQSYLNSLPIGKEGELVLIGKDENGYIEFGTQHIIIAADMHIDAPIARSSEATVSAFLNTVQ</sequence>
<comment type="caution">
    <text evidence="1">The sequence shown here is derived from an EMBL/GenBank/DDBJ whole genome shotgun (WGS) entry which is preliminary data.</text>
</comment>
<protein>
    <submittedName>
        <fullName evidence="1">Uncharacterized protein</fullName>
    </submittedName>
</protein>
<gene>
    <name evidence="1" type="ORF">GO495_14805</name>
</gene>